<dbReference type="RefSeq" id="XP_001027303.2">
    <property type="nucleotide sequence ID" value="XM_001027303.2"/>
</dbReference>
<dbReference type="EMBL" id="GG662247">
    <property type="protein sequence ID" value="EAS07061.2"/>
    <property type="molecule type" value="Genomic_DNA"/>
</dbReference>
<evidence type="ECO:0000313" key="2">
    <source>
        <dbReference type="Proteomes" id="UP000009168"/>
    </source>
</evidence>
<proteinExistence type="predicted"/>
<dbReference type="Proteomes" id="UP000009168">
    <property type="component" value="Unassembled WGS sequence"/>
</dbReference>
<name>I7MJP5_TETTS</name>
<organism evidence="1 2">
    <name type="scientific">Tetrahymena thermophila (strain SB210)</name>
    <dbReference type="NCBI Taxonomy" id="312017"/>
    <lineage>
        <taxon>Eukaryota</taxon>
        <taxon>Sar</taxon>
        <taxon>Alveolata</taxon>
        <taxon>Ciliophora</taxon>
        <taxon>Intramacronucleata</taxon>
        <taxon>Oligohymenophorea</taxon>
        <taxon>Hymenostomatida</taxon>
        <taxon>Tetrahymenina</taxon>
        <taxon>Tetrahymenidae</taxon>
        <taxon>Tetrahymena</taxon>
    </lineage>
</organism>
<protein>
    <submittedName>
        <fullName evidence="1">Uncharacterized protein</fullName>
    </submittedName>
</protein>
<dbReference type="InParanoid" id="I7MJP5"/>
<sequence>MFTDTNIWEHLVKERKLIYFIGIPPVTDYEMKIQEYKEQCSMQPVDENLTKQQFYQMNQIEEYFLPTIIDINQHNQQIANISDWRKIFYKYHNKICYKGVYLGDYDSHGIERLEAFQIGYFVFFIKLTGDPNIPQGKITFYMRLTEDLKNGIGYIQLADTGYISPRWGQAAISVKKHSNKKDVAQGELQKNMDNIYKQIKVDWFIKQVLIITFTQKFRFAIWKEEHEFKIKNKQKFLNIMYQDFHFSNLSFSSSLSPLQFFDNLDNNNNNNNNNQNE</sequence>
<keyword evidence="2" id="KW-1185">Reference proteome</keyword>
<evidence type="ECO:0000313" key="1">
    <source>
        <dbReference type="EMBL" id="EAS07061.2"/>
    </source>
</evidence>
<accession>I7MJP5</accession>
<dbReference type="KEGG" id="tet:TTHERM_00680680"/>
<dbReference type="Pfam" id="PF12014">
    <property type="entry name" value="Cyclin_D1_bind"/>
    <property type="match status" value="1"/>
</dbReference>
<dbReference type="AlphaFoldDB" id="I7MJP5"/>
<dbReference type="OrthoDB" id="722566at2759"/>
<gene>
    <name evidence="1" type="ORF">TTHERM_00680680</name>
</gene>
<dbReference type="GeneID" id="7842109"/>
<reference evidence="2" key="1">
    <citation type="journal article" date="2006" name="PLoS Biol.">
        <title>Macronuclear genome sequence of the ciliate Tetrahymena thermophila, a model eukaryote.</title>
        <authorList>
            <person name="Eisen J.A."/>
            <person name="Coyne R.S."/>
            <person name="Wu M."/>
            <person name="Wu D."/>
            <person name="Thiagarajan M."/>
            <person name="Wortman J.R."/>
            <person name="Badger J.H."/>
            <person name="Ren Q."/>
            <person name="Amedeo P."/>
            <person name="Jones K.M."/>
            <person name="Tallon L.J."/>
            <person name="Delcher A.L."/>
            <person name="Salzberg S.L."/>
            <person name="Silva J.C."/>
            <person name="Haas B.J."/>
            <person name="Majoros W.H."/>
            <person name="Farzad M."/>
            <person name="Carlton J.M."/>
            <person name="Smith R.K. Jr."/>
            <person name="Garg J."/>
            <person name="Pearlman R.E."/>
            <person name="Karrer K.M."/>
            <person name="Sun L."/>
            <person name="Manning G."/>
            <person name="Elde N.C."/>
            <person name="Turkewitz A.P."/>
            <person name="Asai D.J."/>
            <person name="Wilkes D.E."/>
            <person name="Wang Y."/>
            <person name="Cai H."/>
            <person name="Collins K."/>
            <person name="Stewart B.A."/>
            <person name="Lee S.R."/>
            <person name="Wilamowska K."/>
            <person name="Weinberg Z."/>
            <person name="Ruzzo W.L."/>
            <person name="Wloga D."/>
            <person name="Gaertig J."/>
            <person name="Frankel J."/>
            <person name="Tsao C.-C."/>
            <person name="Gorovsky M.A."/>
            <person name="Keeling P.J."/>
            <person name="Waller R.F."/>
            <person name="Patron N.J."/>
            <person name="Cherry J.M."/>
            <person name="Stover N.A."/>
            <person name="Krieger C.J."/>
            <person name="del Toro C."/>
            <person name="Ryder H.F."/>
            <person name="Williamson S.C."/>
            <person name="Barbeau R.A."/>
            <person name="Hamilton E.P."/>
            <person name="Orias E."/>
        </authorList>
    </citation>
    <scope>NUCLEOTIDE SEQUENCE [LARGE SCALE GENOMIC DNA]</scope>
    <source>
        <strain evidence="2">SB210</strain>
    </source>
</reference>